<dbReference type="Pfam" id="PF00271">
    <property type="entry name" value="Helicase_C"/>
    <property type="match status" value="1"/>
</dbReference>
<dbReference type="CDD" id="cd18787">
    <property type="entry name" value="SF2_C_DEAD"/>
    <property type="match status" value="1"/>
</dbReference>
<feature type="region of interest" description="Disordered" evidence="8">
    <location>
        <begin position="126"/>
        <end position="159"/>
    </location>
</feature>
<accession>A0A0G4MXU5</accession>
<proteinExistence type="inferred from homology"/>
<evidence type="ECO:0000313" key="11">
    <source>
        <dbReference type="EMBL" id="CRK38845.1"/>
    </source>
</evidence>
<feature type="non-terminal residue" evidence="11">
    <location>
        <position position="1"/>
    </location>
</feature>
<dbReference type="PROSITE" id="PS51194">
    <property type="entry name" value="HELICASE_CTER"/>
    <property type="match status" value="1"/>
</dbReference>
<comment type="domain">
    <text evidence="7">The Q motif is unique to and characteristic of the DEAD box family of RNA helicases and controls ATP binding and hydrolysis.</text>
</comment>
<evidence type="ECO:0000256" key="7">
    <source>
        <dbReference type="RuleBase" id="RU365068"/>
    </source>
</evidence>
<dbReference type="GO" id="GO:0003724">
    <property type="term" value="F:RNA helicase activity"/>
    <property type="evidence" value="ECO:0007669"/>
    <property type="project" value="UniProtKB-EC"/>
</dbReference>
<dbReference type="Pfam" id="PF00270">
    <property type="entry name" value="DEAD"/>
    <property type="match status" value="1"/>
</dbReference>
<comment type="similarity">
    <text evidence="6">Belongs to the DEAD box helicase family.</text>
</comment>
<dbReference type="InterPro" id="IPR000629">
    <property type="entry name" value="RNA-helicase_DEAD-box_CS"/>
</dbReference>
<evidence type="ECO:0000256" key="8">
    <source>
        <dbReference type="SAM" id="MobiDB-lite"/>
    </source>
</evidence>
<evidence type="ECO:0000256" key="6">
    <source>
        <dbReference type="RuleBase" id="RU000492"/>
    </source>
</evidence>
<dbReference type="InterPro" id="IPR001650">
    <property type="entry name" value="Helicase_C-like"/>
</dbReference>
<comment type="catalytic activity">
    <reaction evidence="7">
        <text>ATP + H2O = ADP + phosphate + H(+)</text>
        <dbReference type="Rhea" id="RHEA:13065"/>
        <dbReference type="ChEBI" id="CHEBI:15377"/>
        <dbReference type="ChEBI" id="CHEBI:15378"/>
        <dbReference type="ChEBI" id="CHEBI:30616"/>
        <dbReference type="ChEBI" id="CHEBI:43474"/>
        <dbReference type="ChEBI" id="CHEBI:456216"/>
        <dbReference type="EC" id="3.6.4.13"/>
    </reaction>
</comment>
<dbReference type="EMBL" id="CVQI01031630">
    <property type="protein sequence ID" value="CRK38845.1"/>
    <property type="molecule type" value="Genomic_DNA"/>
</dbReference>
<dbReference type="InterPro" id="IPR011545">
    <property type="entry name" value="DEAD/DEAH_box_helicase_dom"/>
</dbReference>
<dbReference type="PROSITE" id="PS00039">
    <property type="entry name" value="DEAD_ATP_HELICASE"/>
    <property type="match status" value="1"/>
</dbReference>
<dbReference type="SMART" id="SM00490">
    <property type="entry name" value="HELICc"/>
    <property type="match status" value="1"/>
</dbReference>
<dbReference type="SMART" id="SM00487">
    <property type="entry name" value="DEXDc"/>
    <property type="match status" value="1"/>
</dbReference>
<dbReference type="InterPro" id="IPR027417">
    <property type="entry name" value="P-loop_NTPase"/>
</dbReference>
<feature type="domain" description="Helicase C-terminal" evidence="10">
    <location>
        <begin position="359"/>
        <end position="513"/>
    </location>
</feature>
<dbReference type="GO" id="GO:0005524">
    <property type="term" value="F:ATP binding"/>
    <property type="evidence" value="ECO:0007669"/>
    <property type="project" value="UniProtKB-UniRule"/>
</dbReference>
<dbReference type="EC" id="3.6.4.13" evidence="7"/>
<evidence type="ECO:0000256" key="4">
    <source>
        <dbReference type="ARBA" id="ARBA00022840"/>
    </source>
</evidence>
<evidence type="ECO:0000259" key="10">
    <source>
        <dbReference type="PROSITE" id="PS51194"/>
    </source>
</evidence>
<feature type="region of interest" description="Disordered" evidence="8">
    <location>
        <begin position="1"/>
        <end position="63"/>
    </location>
</feature>
<dbReference type="GO" id="GO:0003723">
    <property type="term" value="F:RNA binding"/>
    <property type="evidence" value="ECO:0007669"/>
    <property type="project" value="UniProtKB-UniRule"/>
</dbReference>
<dbReference type="PANTHER" id="PTHR24031">
    <property type="entry name" value="RNA HELICASE"/>
    <property type="match status" value="1"/>
</dbReference>
<dbReference type="AlphaFoldDB" id="A0A0G4MXU5"/>
<feature type="region of interest" description="Disordered" evidence="8">
    <location>
        <begin position="561"/>
        <end position="584"/>
    </location>
</feature>
<sequence>VAASFTFLCRAEPPPPTNTTSSPLTPAIPRAMAPIQKNKRKAAPKTGPVDAPPKRQKLAVPKALALPKKRKAVAAEKLPWKKIDVPEMFDDAEGFYALEAIEGVDVVRNGDKIEFHAVEEDLQKQAEDAAKANKDDDEFQGFSDAETPADTKPAVDTKPAQLATGAKKVAGLTEATNMTDELCAGLSKQPYVCSVTGGLSVYKQQRQLAKADIVVGTPGRLWEVLSTNTTVMESFKKIQYLVVDEADRILSEGHFKEAEEIFKALDRNVTEEDDEDEQALSPRQTLVFSATFHKGLQQKLAGKGKFGLMSEEESMEYLLKRLNFREEKPEFVDVNPVSQMAEGLKEGMIECGAMEKDLYLYALILLNPNRRSLVFTNSISTVRRLTPMLANLNLNALPLHSQMPQKARLRSVERFTSTKPGTASILIATDVAARGLDIPGIDQVIHYHVPRAADMYVHRSGRTARAATSGLSILLCAPEEVTPTRRLAAKVHHEQAGKNKYLIRTVDIDRKLASRLKPRVDLAKKLADAVLAKEKGGKDDDWVKKAADELGVEYDSEELEKSGQWGGRGSQRKKKQEAARGVSKTEMGVMRAQLRELLSKRVNAGVSERYITGGKIDVEELLRGAKGDFLGHVDGLDI</sequence>
<reference evidence="12" key="1">
    <citation type="submission" date="2015-05" db="EMBL/GenBank/DDBJ databases">
        <authorList>
            <person name="Fogelqvist Johan"/>
        </authorList>
    </citation>
    <scope>NUCLEOTIDE SEQUENCE [LARGE SCALE GENOMIC DNA]</scope>
</reference>
<gene>
    <name evidence="11" type="ORF">BN1723_015418</name>
</gene>
<keyword evidence="3 6" id="KW-0347">Helicase</keyword>
<dbReference type="SUPFAM" id="SSF52540">
    <property type="entry name" value="P-loop containing nucleoside triphosphate hydrolases"/>
    <property type="match status" value="1"/>
</dbReference>
<keyword evidence="5 7" id="KW-0694">RNA-binding</keyword>
<name>A0A0G4MXU5_VERLO</name>
<comment type="function">
    <text evidence="7">RNA helicase.</text>
</comment>
<evidence type="ECO:0000256" key="2">
    <source>
        <dbReference type="ARBA" id="ARBA00022801"/>
    </source>
</evidence>
<keyword evidence="4 6" id="KW-0067">ATP-binding</keyword>
<evidence type="ECO:0000256" key="3">
    <source>
        <dbReference type="ARBA" id="ARBA00022806"/>
    </source>
</evidence>
<protein>
    <recommendedName>
        <fullName evidence="7">ATP-dependent RNA helicase</fullName>
        <ecNumber evidence="7">3.6.4.13</ecNumber>
    </recommendedName>
</protein>
<feature type="domain" description="Helicase ATP-binding" evidence="9">
    <location>
        <begin position="192"/>
        <end position="310"/>
    </location>
</feature>
<dbReference type="Proteomes" id="UP000045706">
    <property type="component" value="Unassembled WGS sequence"/>
</dbReference>
<keyword evidence="1 6" id="KW-0547">Nucleotide-binding</keyword>
<dbReference type="PROSITE" id="PS51192">
    <property type="entry name" value="HELICASE_ATP_BIND_1"/>
    <property type="match status" value="1"/>
</dbReference>
<dbReference type="GO" id="GO:0016787">
    <property type="term" value="F:hydrolase activity"/>
    <property type="evidence" value="ECO:0007669"/>
    <property type="project" value="UniProtKB-KW"/>
</dbReference>
<organism evidence="11 12">
    <name type="scientific">Verticillium longisporum</name>
    <name type="common">Verticillium dahliae var. longisporum</name>
    <dbReference type="NCBI Taxonomy" id="100787"/>
    <lineage>
        <taxon>Eukaryota</taxon>
        <taxon>Fungi</taxon>
        <taxon>Dikarya</taxon>
        <taxon>Ascomycota</taxon>
        <taxon>Pezizomycotina</taxon>
        <taxon>Sordariomycetes</taxon>
        <taxon>Hypocreomycetidae</taxon>
        <taxon>Glomerellales</taxon>
        <taxon>Plectosphaerellaceae</taxon>
        <taxon>Verticillium</taxon>
    </lineage>
</organism>
<evidence type="ECO:0000259" key="9">
    <source>
        <dbReference type="PROSITE" id="PS51192"/>
    </source>
</evidence>
<dbReference type="InterPro" id="IPR014001">
    <property type="entry name" value="Helicase_ATP-bd"/>
</dbReference>
<evidence type="ECO:0000256" key="1">
    <source>
        <dbReference type="ARBA" id="ARBA00022741"/>
    </source>
</evidence>
<keyword evidence="2 6" id="KW-0378">Hydrolase</keyword>
<evidence type="ECO:0000313" key="12">
    <source>
        <dbReference type="Proteomes" id="UP000045706"/>
    </source>
</evidence>
<dbReference type="Gene3D" id="3.40.50.300">
    <property type="entry name" value="P-loop containing nucleotide triphosphate hydrolases"/>
    <property type="match status" value="2"/>
</dbReference>
<evidence type="ECO:0000256" key="5">
    <source>
        <dbReference type="ARBA" id="ARBA00022884"/>
    </source>
</evidence>